<evidence type="ECO:0000313" key="1">
    <source>
        <dbReference type="EMBL" id="MBW4468578.1"/>
    </source>
</evidence>
<dbReference type="Proteomes" id="UP000707356">
    <property type="component" value="Unassembled WGS sequence"/>
</dbReference>
<proteinExistence type="predicted"/>
<reference evidence="1" key="2">
    <citation type="journal article" date="2022" name="Microbiol. Resour. Announc.">
        <title>Metagenome Sequencing to Explore Phylogenomics of Terrestrial Cyanobacteria.</title>
        <authorList>
            <person name="Ward R.D."/>
            <person name="Stajich J.E."/>
            <person name="Johansen J.R."/>
            <person name="Huntemann M."/>
            <person name="Clum A."/>
            <person name="Foster B."/>
            <person name="Foster B."/>
            <person name="Roux S."/>
            <person name="Palaniappan K."/>
            <person name="Varghese N."/>
            <person name="Mukherjee S."/>
            <person name="Reddy T.B.K."/>
            <person name="Daum C."/>
            <person name="Copeland A."/>
            <person name="Chen I.A."/>
            <person name="Ivanova N.N."/>
            <person name="Kyrpides N.C."/>
            <person name="Shapiro N."/>
            <person name="Eloe-Fadrosh E.A."/>
            <person name="Pietrasiak N."/>
        </authorList>
    </citation>
    <scope>NUCLEOTIDE SEQUENCE</scope>
    <source>
        <strain evidence="1">GSE-TBD4-15B</strain>
    </source>
</reference>
<reference evidence="1" key="1">
    <citation type="submission" date="2021-05" db="EMBL/GenBank/DDBJ databases">
        <authorList>
            <person name="Pietrasiak N."/>
            <person name="Ward R."/>
            <person name="Stajich J.E."/>
            <person name="Kurbessoian T."/>
        </authorList>
    </citation>
    <scope>NUCLEOTIDE SEQUENCE</scope>
    <source>
        <strain evidence="1">GSE-TBD4-15B</strain>
    </source>
</reference>
<evidence type="ECO:0008006" key="3">
    <source>
        <dbReference type="Google" id="ProtNLM"/>
    </source>
</evidence>
<organism evidence="1 2">
    <name type="scientific">Pegethrix bostrychoides GSE-TBD4-15B</name>
    <dbReference type="NCBI Taxonomy" id="2839662"/>
    <lineage>
        <taxon>Bacteria</taxon>
        <taxon>Bacillati</taxon>
        <taxon>Cyanobacteriota</taxon>
        <taxon>Cyanophyceae</taxon>
        <taxon>Oculatellales</taxon>
        <taxon>Oculatellaceae</taxon>
        <taxon>Pegethrix</taxon>
    </lineage>
</organism>
<protein>
    <recommendedName>
        <fullName evidence="3">Roadblock/LC7 domain-containing protein</fullName>
    </recommendedName>
</protein>
<comment type="caution">
    <text evidence="1">The sequence shown here is derived from an EMBL/GenBank/DDBJ whole genome shotgun (WGS) entry which is preliminary data.</text>
</comment>
<sequence length="298" mass="34380">MRREIIQDFLNVPGIVGVALMDGLSSPYFRGFELRQQTEFLPAQQIAIAQSIQQVLETTPEGFNSFEFQFDFHRVYLHKLNQGITLLVLTSNQLAHQRYTQSVRRLLLELQIDQANPVFEFREIALEMSLLPPVPLRALDLRPLPSQPAEQPKVSEPISSGSVVLRLVEPRKPEIQQSEPQQPEPQQDLKDVLAAINELSQLTTQYLGTMVVSNYWKATRPPIDWLNQFQVERSAQMTYSVQRPSERLPILTTEQYRSLQTWVMFFIERCSQVVRDFAKIVRRSLNQSQVALLFNTVS</sequence>
<dbReference type="EMBL" id="JAHHHV010000091">
    <property type="protein sequence ID" value="MBW4468578.1"/>
    <property type="molecule type" value="Genomic_DNA"/>
</dbReference>
<name>A0A951PFV6_9CYAN</name>
<dbReference type="AlphaFoldDB" id="A0A951PFV6"/>
<evidence type="ECO:0000313" key="2">
    <source>
        <dbReference type="Proteomes" id="UP000707356"/>
    </source>
</evidence>
<gene>
    <name evidence="1" type="ORF">KME07_24400</name>
</gene>
<accession>A0A951PFV6</accession>